<organism evidence="2 3">
    <name type="scientific">Allosaccharopolyspora coralli</name>
    <dbReference type="NCBI Taxonomy" id="2665642"/>
    <lineage>
        <taxon>Bacteria</taxon>
        <taxon>Bacillati</taxon>
        <taxon>Actinomycetota</taxon>
        <taxon>Actinomycetes</taxon>
        <taxon>Pseudonocardiales</taxon>
        <taxon>Pseudonocardiaceae</taxon>
        <taxon>Allosaccharopolyspora</taxon>
    </lineage>
</organism>
<dbReference type="SUPFAM" id="SSF159234">
    <property type="entry name" value="FomD-like"/>
    <property type="match status" value="1"/>
</dbReference>
<dbReference type="InterPro" id="IPR035930">
    <property type="entry name" value="FomD-like_sf"/>
</dbReference>
<evidence type="ECO:0000313" key="2">
    <source>
        <dbReference type="EMBL" id="QGK70648.1"/>
    </source>
</evidence>
<dbReference type="KEGG" id="sace:GIY23_15010"/>
<dbReference type="EMBL" id="CP045929">
    <property type="protein sequence ID" value="QGK70648.1"/>
    <property type="molecule type" value="Genomic_DNA"/>
</dbReference>
<dbReference type="Gene3D" id="2.40.380.10">
    <property type="entry name" value="FomD-like"/>
    <property type="match status" value="1"/>
</dbReference>
<dbReference type="RefSeq" id="WP_154077230.1">
    <property type="nucleotide sequence ID" value="NZ_CP045929.1"/>
</dbReference>
<dbReference type="Proteomes" id="UP000371041">
    <property type="component" value="Chromosome"/>
</dbReference>
<name>A0A5Q3Q7W8_9PSEU</name>
<dbReference type="InterPro" id="IPR014465">
    <property type="entry name" value="UCP012622"/>
</dbReference>
<keyword evidence="3" id="KW-1185">Reference proteome</keyword>
<dbReference type="AlphaFoldDB" id="A0A5Q3Q7W8"/>
<dbReference type="Pfam" id="PF04167">
    <property type="entry name" value="DUF402"/>
    <property type="match status" value="1"/>
</dbReference>
<evidence type="ECO:0000259" key="1">
    <source>
        <dbReference type="Pfam" id="PF04167"/>
    </source>
</evidence>
<reference evidence="3" key="1">
    <citation type="submission" date="2019-11" db="EMBL/GenBank/DDBJ databases">
        <title>The complete genome sequence of Saccharopolyspora sp. E2A.</title>
        <authorList>
            <person name="Zhang G."/>
        </authorList>
    </citation>
    <scope>NUCLEOTIDE SEQUENCE [LARGE SCALE GENOMIC DNA]</scope>
    <source>
        <strain evidence="3">E2A</strain>
    </source>
</reference>
<dbReference type="InterPro" id="IPR007295">
    <property type="entry name" value="DUF402"/>
</dbReference>
<accession>A0A5Q3Q7W8</accession>
<sequence length="182" mass="20704">MTTQREIADQLGLPIHPPKVEVFDLTDSTNTDPKSRVRTVDEYRVEPFGLYMARSMEGHATLRYVRSWLLPALDLRVSIFDWNPGHGHDQDFYLDIAEVEPGAQRWHTRDLYLDISVGTGRFARVLDVDEFLLASRSALLDPATSQRAMESTHRAVDGIAAHGYDLDRWLATHGVELSWSRA</sequence>
<feature type="domain" description="DUF402" evidence="1">
    <location>
        <begin position="32"/>
        <end position="164"/>
    </location>
</feature>
<dbReference type="PIRSF" id="PIRSF012622">
    <property type="entry name" value="UCP012622"/>
    <property type="match status" value="1"/>
</dbReference>
<protein>
    <submittedName>
        <fullName evidence="2">DUF402 domain-containing protein</fullName>
    </submittedName>
</protein>
<gene>
    <name evidence="2" type="ORF">GIY23_15010</name>
</gene>
<proteinExistence type="predicted"/>
<evidence type="ECO:0000313" key="3">
    <source>
        <dbReference type="Proteomes" id="UP000371041"/>
    </source>
</evidence>